<dbReference type="Proteomes" id="UP000235145">
    <property type="component" value="Unassembled WGS sequence"/>
</dbReference>
<gene>
    <name evidence="2" type="ORF">LSAT_V11C100014930</name>
</gene>
<dbReference type="Pfam" id="PF16719">
    <property type="entry name" value="SAWADEE"/>
    <property type="match status" value="1"/>
</dbReference>
<feature type="domain" description="SAWADEE" evidence="1">
    <location>
        <begin position="134"/>
        <end position="261"/>
    </location>
</feature>
<organism evidence="2 3">
    <name type="scientific">Lactuca sativa</name>
    <name type="common">Garden lettuce</name>
    <dbReference type="NCBI Taxonomy" id="4236"/>
    <lineage>
        <taxon>Eukaryota</taxon>
        <taxon>Viridiplantae</taxon>
        <taxon>Streptophyta</taxon>
        <taxon>Embryophyta</taxon>
        <taxon>Tracheophyta</taxon>
        <taxon>Spermatophyta</taxon>
        <taxon>Magnoliopsida</taxon>
        <taxon>eudicotyledons</taxon>
        <taxon>Gunneridae</taxon>
        <taxon>Pentapetalae</taxon>
        <taxon>asterids</taxon>
        <taxon>campanulids</taxon>
        <taxon>Asterales</taxon>
        <taxon>Asteraceae</taxon>
        <taxon>Cichorioideae</taxon>
        <taxon>Cichorieae</taxon>
        <taxon>Lactucinae</taxon>
        <taxon>Lactuca</taxon>
    </lineage>
</organism>
<dbReference type="EMBL" id="NBSK02000001">
    <property type="protein sequence ID" value="KAJ0226867.1"/>
    <property type="molecule type" value="Genomic_DNA"/>
</dbReference>
<proteinExistence type="predicted"/>
<dbReference type="OrthoDB" id="1885884at2759"/>
<evidence type="ECO:0000313" key="2">
    <source>
        <dbReference type="EMBL" id="KAJ0226867.1"/>
    </source>
</evidence>
<dbReference type="Gene3D" id="2.30.30.140">
    <property type="match status" value="1"/>
</dbReference>
<dbReference type="Gene3D" id="2.40.50.40">
    <property type="match status" value="1"/>
</dbReference>
<keyword evidence="3" id="KW-1185">Reference proteome</keyword>
<dbReference type="PANTHER" id="PTHR33827">
    <property type="entry name" value="PROTEIN SAWADEE HOMEODOMAIN HOMOLOG 2"/>
    <property type="match status" value="1"/>
</dbReference>
<comment type="caution">
    <text evidence="2">The sequence shown here is derived from an EMBL/GenBank/DDBJ whole genome shotgun (WGS) entry which is preliminary data.</text>
</comment>
<dbReference type="InterPro" id="IPR032001">
    <property type="entry name" value="SAWADEE_dom"/>
</dbReference>
<protein>
    <recommendedName>
        <fullName evidence="1">SAWADEE domain-containing protein</fullName>
    </recommendedName>
</protein>
<name>A0A9R1WHL2_LACSA</name>
<dbReference type="InterPro" id="IPR039276">
    <property type="entry name" value="SHH1/2"/>
</dbReference>
<dbReference type="GO" id="GO:0003682">
    <property type="term" value="F:chromatin binding"/>
    <property type="evidence" value="ECO:0007669"/>
    <property type="project" value="InterPro"/>
</dbReference>
<evidence type="ECO:0000259" key="1">
    <source>
        <dbReference type="Pfam" id="PF16719"/>
    </source>
</evidence>
<evidence type="ECO:0000313" key="3">
    <source>
        <dbReference type="Proteomes" id="UP000235145"/>
    </source>
</evidence>
<sequence>MTSEPMDTTETENVSEFTLAEILEMENLYRKRGKEVQQQEFCEELATKFSCSGNRDGKSSITWDQVHTWFLDRQLFSAVKSKTPVAHSNEVPKQPAIINSSPNALKNLVALSKAWAASEKPKTPKAQRVAELSDLIFEALSAKDCAWYDVAAFTNFRVLYHGELEVRVRFSGFSHDQDEWVNVRKGLRERSIPLVPSECHKVKVGDLLLCFRANEDHALYSDAQLLRVERQLHDTDSCTCAFLVRFEYDNAEVEVHCSEICRRPS</sequence>
<reference evidence="2 3" key="1">
    <citation type="journal article" date="2017" name="Nat. Commun.">
        <title>Genome assembly with in vitro proximity ligation data and whole-genome triplication in lettuce.</title>
        <authorList>
            <person name="Reyes-Chin-Wo S."/>
            <person name="Wang Z."/>
            <person name="Yang X."/>
            <person name="Kozik A."/>
            <person name="Arikit S."/>
            <person name="Song C."/>
            <person name="Xia L."/>
            <person name="Froenicke L."/>
            <person name="Lavelle D.O."/>
            <person name="Truco M.J."/>
            <person name="Xia R."/>
            <person name="Zhu S."/>
            <person name="Xu C."/>
            <person name="Xu H."/>
            <person name="Xu X."/>
            <person name="Cox K."/>
            <person name="Korf I."/>
            <person name="Meyers B.C."/>
            <person name="Michelmore R.W."/>
        </authorList>
    </citation>
    <scope>NUCLEOTIDE SEQUENCE [LARGE SCALE GENOMIC DNA]</scope>
    <source>
        <strain evidence="3">cv. Salinas</strain>
        <tissue evidence="2">Seedlings</tissue>
    </source>
</reference>
<accession>A0A9R1WHL2</accession>
<dbReference type="PANTHER" id="PTHR33827:SF2">
    <property type="entry name" value="PROTEIN SAWADEE HOMEODOMAIN HOMOLOG 1"/>
    <property type="match status" value="1"/>
</dbReference>
<dbReference type="AlphaFoldDB" id="A0A9R1WHL2"/>